<dbReference type="InterPro" id="IPR006048">
    <property type="entry name" value="A-amylase/branching_C"/>
</dbReference>
<dbReference type="SUPFAM" id="SSF51445">
    <property type="entry name" value="(Trans)glycosidases"/>
    <property type="match status" value="1"/>
</dbReference>
<evidence type="ECO:0000313" key="3">
    <source>
        <dbReference type="Proteomes" id="UP001595690"/>
    </source>
</evidence>
<evidence type="ECO:0000313" key="2">
    <source>
        <dbReference type="EMBL" id="MFC3897712.1"/>
    </source>
</evidence>
<dbReference type="PANTHER" id="PTHR43651:SF11">
    <property type="entry name" value="MALTO-OLIGOSYLTREHALOSE TREHALOHYDROLASE"/>
    <property type="match status" value="1"/>
</dbReference>
<dbReference type="InterPro" id="IPR017853">
    <property type="entry name" value="GH"/>
</dbReference>
<dbReference type="Gene3D" id="3.20.20.80">
    <property type="entry name" value="Glycosidases"/>
    <property type="match status" value="1"/>
</dbReference>
<dbReference type="SUPFAM" id="SSF51011">
    <property type="entry name" value="Glycosyl hydrolase domain"/>
    <property type="match status" value="1"/>
</dbReference>
<comment type="caution">
    <text evidence="2">The sequence shown here is derived from an EMBL/GenBank/DDBJ whole genome shotgun (WGS) entry which is preliminary data.</text>
</comment>
<protein>
    <submittedName>
        <fullName evidence="2">Alpha amylase C-terminal domain-containing protein</fullName>
    </submittedName>
</protein>
<organism evidence="2 3">
    <name type="scientific">Lentzea rhizosphaerae</name>
    <dbReference type="NCBI Taxonomy" id="2041025"/>
    <lineage>
        <taxon>Bacteria</taxon>
        <taxon>Bacillati</taxon>
        <taxon>Actinomycetota</taxon>
        <taxon>Actinomycetes</taxon>
        <taxon>Pseudonocardiales</taxon>
        <taxon>Pseudonocardiaceae</taxon>
        <taxon>Lentzea</taxon>
    </lineage>
</organism>
<dbReference type="RefSeq" id="WP_382379307.1">
    <property type="nucleotide sequence ID" value="NZ_JBHRZI010000040.1"/>
</dbReference>
<sequence>MWLERFRFDGLRWDATAYIRNVRGDRQPWKISIAEDMQDNEWITRSTGAGGAGFDAQWDAGFHHRVRRALTCVDDADRDMSEIRAAIAHQYNGDPLHRVVHVESHDEVAALNGKVRLPEEIDRGHAASWYAKKRSTLGAALVLTSPGIPMIFQGQEFLEDGSWHDDDPLDWSKLDTHGGITALFRDLIALRRDRHGTTRGLRGRNLNVHHVNHGGKVVAHHRFDRGGPRDDVLVVANFANRGYAHYTIGAPRAGRWRVRVQQRLGRVRRDVRGAGLLRHGDAACRCRRHVVGDRPGYRPVQRGRLLS</sequence>
<dbReference type="Proteomes" id="UP001595690">
    <property type="component" value="Unassembled WGS sequence"/>
</dbReference>
<dbReference type="Gene3D" id="2.60.40.1180">
    <property type="entry name" value="Golgi alpha-mannosidase II"/>
    <property type="match status" value="1"/>
</dbReference>
<evidence type="ECO:0000259" key="1">
    <source>
        <dbReference type="Pfam" id="PF02806"/>
    </source>
</evidence>
<reference evidence="3" key="1">
    <citation type="journal article" date="2019" name="Int. J. Syst. Evol. Microbiol.">
        <title>The Global Catalogue of Microorganisms (GCM) 10K type strain sequencing project: providing services to taxonomists for standard genome sequencing and annotation.</title>
        <authorList>
            <consortium name="The Broad Institute Genomics Platform"/>
            <consortium name="The Broad Institute Genome Sequencing Center for Infectious Disease"/>
            <person name="Wu L."/>
            <person name="Ma J."/>
        </authorList>
    </citation>
    <scope>NUCLEOTIDE SEQUENCE [LARGE SCALE GENOMIC DNA]</scope>
    <source>
        <strain evidence="3">CGMCC 4.7405</strain>
    </source>
</reference>
<dbReference type="InterPro" id="IPR013780">
    <property type="entry name" value="Glyco_hydro_b"/>
</dbReference>
<feature type="domain" description="Alpha-amylase/branching enzyme C-terminal all beta" evidence="1">
    <location>
        <begin position="210"/>
        <end position="260"/>
    </location>
</feature>
<accession>A0ABV8C6N2</accession>
<name>A0ABV8C6N2_9PSEU</name>
<gene>
    <name evidence="2" type="ORF">ACFOWZ_40110</name>
</gene>
<proteinExistence type="predicted"/>
<dbReference type="Pfam" id="PF02806">
    <property type="entry name" value="Alpha-amylase_C"/>
    <property type="match status" value="1"/>
</dbReference>
<dbReference type="PANTHER" id="PTHR43651">
    <property type="entry name" value="1,4-ALPHA-GLUCAN-BRANCHING ENZYME"/>
    <property type="match status" value="1"/>
</dbReference>
<keyword evidence="3" id="KW-1185">Reference proteome</keyword>
<dbReference type="EMBL" id="JBHRZI010000040">
    <property type="protein sequence ID" value="MFC3897712.1"/>
    <property type="molecule type" value="Genomic_DNA"/>
</dbReference>